<dbReference type="AlphaFoldDB" id="A0A117UT53"/>
<accession>A0A117UT53</accession>
<dbReference type="SUPFAM" id="SSF56935">
    <property type="entry name" value="Porins"/>
    <property type="match status" value="1"/>
</dbReference>
<evidence type="ECO:0000313" key="3">
    <source>
        <dbReference type="Proteomes" id="UP000058012"/>
    </source>
</evidence>
<keyword evidence="1" id="KW-0732">Signal</keyword>
<keyword evidence="3" id="KW-1185">Reference proteome</keyword>
<evidence type="ECO:0000256" key="1">
    <source>
        <dbReference type="SAM" id="SignalP"/>
    </source>
</evidence>
<gene>
    <name evidence="2" type="ORF">AQZ52_16325</name>
</gene>
<dbReference type="RefSeq" id="WP_067913402.1">
    <property type="nucleotide sequence ID" value="NZ_KQ954246.1"/>
</dbReference>
<dbReference type="STRING" id="1117702.AQZ52_16325"/>
<feature type="chain" id="PRO_5007156913" description="Autotransporter domain-containing protein" evidence="1">
    <location>
        <begin position="22"/>
        <end position="423"/>
    </location>
</feature>
<reference evidence="2 3" key="1">
    <citation type="submission" date="2015-10" db="EMBL/GenBank/DDBJ databases">
        <title>Draft genome sequence of Novosphingobium fuchskuhlense DSM 25065 isolated from a surface water sample of the southwest basin of Lake Grosse Fuchskuhle.</title>
        <authorList>
            <person name="Ruckert C."/>
            <person name="Winkler A."/>
            <person name="Glaeser J."/>
            <person name="Grossart H.-P."/>
            <person name="Kalinowski J."/>
            <person name="Glaeser S."/>
        </authorList>
    </citation>
    <scope>NUCLEOTIDE SEQUENCE [LARGE SCALE GENOMIC DNA]</scope>
    <source>
        <strain evidence="2 3">FNE08-7</strain>
    </source>
</reference>
<dbReference type="EMBL" id="LLZS01000009">
    <property type="protein sequence ID" value="KUR70396.1"/>
    <property type="molecule type" value="Genomic_DNA"/>
</dbReference>
<evidence type="ECO:0000313" key="2">
    <source>
        <dbReference type="EMBL" id="KUR70396.1"/>
    </source>
</evidence>
<organism evidence="2 3">
    <name type="scientific">Novosphingobium fuchskuhlense</name>
    <dbReference type="NCBI Taxonomy" id="1117702"/>
    <lineage>
        <taxon>Bacteria</taxon>
        <taxon>Pseudomonadati</taxon>
        <taxon>Pseudomonadota</taxon>
        <taxon>Alphaproteobacteria</taxon>
        <taxon>Sphingomonadales</taxon>
        <taxon>Sphingomonadaceae</taxon>
        <taxon>Novosphingobium</taxon>
    </lineage>
</organism>
<name>A0A117UT53_9SPHN</name>
<evidence type="ECO:0008006" key="4">
    <source>
        <dbReference type="Google" id="ProtNLM"/>
    </source>
</evidence>
<proteinExistence type="predicted"/>
<comment type="caution">
    <text evidence="2">The sequence shown here is derived from an EMBL/GenBank/DDBJ whole genome shotgun (WGS) entry which is preliminary data.</text>
</comment>
<dbReference type="InterPro" id="IPR018759">
    <property type="entry name" value="BBP2_2"/>
</dbReference>
<dbReference type="Proteomes" id="UP000058012">
    <property type="component" value="Unassembled WGS sequence"/>
</dbReference>
<feature type="signal peptide" evidence="1">
    <location>
        <begin position="1"/>
        <end position="21"/>
    </location>
</feature>
<dbReference type="Pfam" id="PF10082">
    <property type="entry name" value="BBP2_2"/>
    <property type="match status" value="1"/>
</dbReference>
<protein>
    <recommendedName>
        <fullName evidence="4">Autotransporter domain-containing protein</fullName>
    </recommendedName>
</protein>
<sequence length="423" mass="45674">MARPAALSCCLLGLIAPMAQAQAQAVVDPRMERDTVGARSRPEVETSGARMGALLVSPSFGIETDATDNVYARSDVKRGDVALALQPALAVRSQWVRHALGLSAEGAVKRYAKRKTENIETYAVKLDGRLDIGADTRLTGDIGGARRIEARGTSGDTLFGAAPIAYTVLTGGAEIEQTFARARLTLGGRYERYRYQDRELGGAVIDLSQRDFEALSGSLRAALGIGPGVSAFASLALNRNRYLAPPIGPSRNSHGFTALAGLSFGLNRLLQGEVGAGWVQQDFAAPVFPRISGLAYSAQLKWSPTRLTTVRLSGGRSFQRSPIAGIAGIQQHEAMLSAEHELLRTLILRPSLRYVVADFQVPSGAQHRQERYFTGAFGATWRLNQHVEITADYAHSLGRNSGAVEPGRSYDRNRATVSVRWRL</sequence>